<organism evidence="2">
    <name type="scientific">candidate division WWE3 bacterium</name>
    <dbReference type="NCBI Taxonomy" id="2053526"/>
    <lineage>
        <taxon>Bacteria</taxon>
        <taxon>Katanobacteria</taxon>
    </lineage>
</organism>
<evidence type="ECO:0000313" key="2">
    <source>
        <dbReference type="EMBL" id="HEX62052.1"/>
    </source>
</evidence>
<evidence type="ECO:0000256" key="1">
    <source>
        <dbReference type="SAM" id="Phobius"/>
    </source>
</evidence>
<keyword evidence="1" id="KW-0472">Membrane</keyword>
<dbReference type="AlphaFoldDB" id="A0A832E236"/>
<accession>A0A832E236</accession>
<sequence length="60" mass="6536">MAYLILFVALASVIGIILILDRNVGKVVDKLVNSLPPKAQFFLLVLAVIVLAVLMLLFGR</sequence>
<keyword evidence="1" id="KW-0812">Transmembrane</keyword>
<comment type="caution">
    <text evidence="2">The sequence shown here is derived from an EMBL/GenBank/DDBJ whole genome shotgun (WGS) entry which is preliminary data.</text>
</comment>
<keyword evidence="1" id="KW-1133">Transmembrane helix</keyword>
<dbReference type="EMBL" id="DSPJ01000071">
    <property type="protein sequence ID" value="HEX62052.1"/>
    <property type="molecule type" value="Genomic_DNA"/>
</dbReference>
<protein>
    <submittedName>
        <fullName evidence="2">Uncharacterized protein</fullName>
    </submittedName>
</protein>
<gene>
    <name evidence="2" type="ORF">ENR01_02800</name>
</gene>
<name>A0A832E236_UNCKA</name>
<reference evidence="2" key="1">
    <citation type="journal article" date="2020" name="mSystems">
        <title>Genome- and Community-Level Interaction Insights into Carbon Utilization and Element Cycling Functions of Hydrothermarchaeota in Hydrothermal Sediment.</title>
        <authorList>
            <person name="Zhou Z."/>
            <person name="Liu Y."/>
            <person name="Xu W."/>
            <person name="Pan J."/>
            <person name="Luo Z.H."/>
            <person name="Li M."/>
        </authorList>
    </citation>
    <scope>NUCLEOTIDE SEQUENCE [LARGE SCALE GENOMIC DNA]</scope>
    <source>
        <strain evidence="2">SpSt-361</strain>
    </source>
</reference>
<proteinExistence type="predicted"/>
<feature type="transmembrane region" description="Helical" evidence="1">
    <location>
        <begin position="39"/>
        <end position="58"/>
    </location>
</feature>